<dbReference type="PANTHER" id="PTHR43668:SF4">
    <property type="entry name" value="ALLANTOINASE"/>
    <property type="match status" value="1"/>
</dbReference>
<keyword evidence="8" id="KW-1185">Reference proteome</keyword>
<dbReference type="SUPFAM" id="SSF51338">
    <property type="entry name" value="Composite domain of metallo-dependent hydrolases"/>
    <property type="match status" value="1"/>
</dbReference>
<evidence type="ECO:0000256" key="5">
    <source>
        <dbReference type="ARBA" id="ARBA00022801"/>
    </source>
</evidence>
<dbReference type="AlphaFoldDB" id="A0A2S6N4T6"/>
<dbReference type="EC" id="3.5.2.3" evidence="7"/>
<dbReference type="GO" id="GO:0005737">
    <property type="term" value="C:cytoplasm"/>
    <property type="evidence" value="ECO:0007669"/>
    <property type="project" value="TreeGrafter"/>
</dbReference>
<keyword evidence="5 7" id="KW-0378">Hydrolase</keyword>
<dbReference type="Pfam" id="PF01979">
    <property type="entry name" value="Amidohydro_1"/>
    <property type="match status" value="1"/>
</dbReference>
<dbReference type="GO" id="GO:0004151">
    <property type="term" value="F:dihydroorotase activity"/>
    <property type="evidence" value="ECO:0007669"/>
    <property type="project" value="UniProtKB-EC"/>
</dbReference>
<dbReference type="InterPro" id="IPR011059">
    <property type="entry name" value="Metal-dep_hydrolase_composite"/>
</dbReference>
<evidence type="ECO:0000256" key="1">
    <source>
        <dbReference type="ARBA" id="ARBA00001947"/>
    </source>
</evidence>
<dbReference type="Gene3D" id="2.30.40.10">
    <property type="entry name" value="Urease, subunit C, domain 1"/>
    <property type="match status" value="1"/>
</dbReference>
<evidence type="ECO:0000256" key="2">
    <source>
        <dbReference type="ARBA" id="ARBA00002368"/>
    </source>
</evidence>
<comment type="similarity">
    <text evidence="3">Belongs to the metallo-dependent hydrolases superfamily. DHOase family. Class I DHOase subfamily.</text>
</comment>
<evidence type="ECO:0000259" key="6">
    <source>
        <dbReference type="Pfam" id="PF01979"/>
    </source>
</evidence>
<name>A0A2S6N4T6_9HYPH</name>
<accession>A0A2S6N4T6</accession>
<dbReference type="EMBL" id="NHSJ01000089">
    <property type="protein sequence ID" value="PPQ29597.1"/>
    <property type="molecule type" value="Genomic_DNA"/>
</dbReference>
<dbReference type="GO" id="GO:0004038">
    <property type="term" value="F:allantoinase activity"/>
    <property type="evidence" value="ECO:0007669"/>
    <property type="project" value="TreeGrafter"/>
</dbReference>
<gene>
    <name evidence="7" type="ORF">CCR94_14830</name>
</gene>
<dbReference type="NCBIfam" id="NF006559">
    <property type="entry name" value="PRK09060.1"/>
    <property type="match status" value="1"/>
</dbReference>
<comment type="cofactor">
    <cofactor evidence="1">
        <name>Zn(2+)</name>
        <dbReference type="ChEBI" id="CHEBI:29105"/>
    </cofactor>
</comment>
<dbReference type="PROSITE" id="PS00483">
    <property type="entry name" value="DIHYDROOROTASE_2"/>
    <property type="match status" value="1"/>
</dbReference>
<organism evidence="7 8">
    <name type="scientific">Rhodoblastus sphagnicola</name>
    <dbReference type="NCBI Taxonomy" id="333368"/>
    <lineage>
        <taxon>Bacteria</taxon>
        <taxon>Pseudomonadati</taxon>
        <taxon>Pseudomonadota</taxon>
        <taxon>Alphaproteobacteria</taxon>
        <taxon>Hyphomicrobiales</taxon>
        <taxon>Rhodoblastaceae</taxon>
        <taxon>Rhodoblastus</taxon>
    </lineage>
</organism>
<dbReference type="NCBIfam" id="TIGR00857">
    <property type="entry name" value="pyrC_multi"/>
    <property type="match status" value="1"/>
</dbReference>
<dbReference type="GO" id="GO:0046872">
    <property type="term" value="F:metal ion binding"/>
    <property type="evidence" value="ECO:0007669"/>
    <property type="project" value="UniProtKB-KW"/>
</dbReference>
<evidence type="ECO:0000256" key="3">
    <source>
        <dbReference type="ARBA" id="ARBA00010286"/>
    </source>
</evidence>
<evidence type="ECO:0000313" key="7">
    <source>
        <dbReference type="EMBL" id="PPQ29597.1"/>
    </source>
</evidence>
<dbReference type="InterPro" id="IPR002195">
    <property type="entry name" value="Dihydroorotase_CS"/>
</dbReference>
<dbReference type="CDD" id="cd01318">
    <property type="entry name" value="DHOase_IIb"/>
    <property type="match status" value="1"/>
</dbReference>
<keyword evidence="4" id="KW-0479">Metal-binding</keyword>
<comment type="caution">
    <text evidence="7">The sequence shown here is derived from an EMBL/GenBank/DDBJ whole genome shotgun (WGS) entry which is preliminary data.</text>
</comment>
<dbReference type="Proteomes" id="UP000239089">
    <property type="component" value="Unassembled WGS sequence"/>
</dbReference>
<protein>
    <submittedName>
        <fullName evidence="7">Dihydroorotase</fullName>
        <ecNumber evidence="7">3.5.2.3</ecNumber>
    </submittedName>
</protein>
<reference evidence="7 8" key="1">
    <citation type="journal article" date="2018" name="Arch. Microbiol.">
        <title>New insights into the metabolic potential of the phototrophic purple bacterium Rhodopila globiformis DSM 161(T) from its draft genome sequence and evidence for a vanadium-dependent nitrogenase.</title>
        <authorList>
            <person name="Imhoff J.F."/>
            <person name="Rahn T."/>
            <person name="Kunzel S."/>
            <person name="Neulinger S.C."/>
        </authorList>
    </citation>
    <scope>NUCLEOTIDE SEQUENCE [LARGE SCALE GENOMIC DNA]</scope>
    <source>
        <strain evidence="7 8">DSM 16996</strain>
    </source>
</reference>
<feature type="domain" description="Amidohydrolase-related" evidence="6">
    <location>
        <begin position="68"/>
        <end position="433"/>
    </location>
</feature>
<dbReference type="InterPro" id="IPR050138">
    <property type="entry name" value="DHOase/Allantoinase_Hydrolase"/>
</dbReference>
<dbReference type="SUPFAM" id="SSF51556">
    <property type="entry name" value="Metallo-dependent hydrolases"/>
    <property type="match status" value="1"/>
</dbReference>
<evidence type="ECO:0000256" key="4">
    <source>
        <dbReference type="ARBA" id="ARBA00022723"/>
    </source>
</evidence>
<dbReference type="OrthoDB" id="9775759at2"/>
<dbReference type="PANTHER" id="PTHR43668">
    <property type="entry name" value="ALLANTOINASE"/>
    <property type="match status" value="1"/>
</dbReference>
<dbReference type="InterPro" id="IPR006680">
    <property type="entry name" value="Amidohydro-rel"/>
</dbReference>
<comment type="function">
    <text evidence="2">Catalyzes the reversible cyclization of carbamoyl aspartate to dihydroorotate.</text>
</comment>
<dbReference type="InterPro" id="IPR032466">
    <property type="entry name" value="Metal_Hydrolase"/>
</dbReference>
<dbReference type="GO" id="GO:0006145">
    <property type="term" value="P:purine nucleobase catabolic process"/>
    <property type="evidence" value="ECO:0007669"/>
    <property type="project" value="TreeGrafter"/>
</dbReference>
<dbReference type="Gene3D" id="3.20.20.140">
    <property type="entry name" value="Metal-dependent hydrolases"/>
    <property type="match status" value="1"/>
</dbReference>
<evidence type="ECO:0000313" key="8">
    <source>
        <dbReference type="Proteomes" id="UP000239089"/>
    </source>
</evidence>
<sequence length="455" mass="49071">MQSLVRNRQEIRRAPVTSYDIILRGGTLVNQDGVGARDVGVSGGKIARIGDLSAASAGEVVDCRGLHILPGVIDSQVHFREPGPVHKEDLQTGSAAAVLGGVTAVFEMPNTNPLTTTPEALADKVLRATARMHCDFAFWVGGTHENAKNAAELERLPGAAGIKVFMGSSTGSLLIADDDGVGEVLKHIRRRAAFHSEDEARLNARKGERVAGDPASHPVWRDELTALTSTKRLIALAEKHRARVHVLHVTTAEEIEFLAGHKDVASVEVTPHHLTLTADDYARLGTLIQMNPPVRAPRHRDALWDGLVQGVVDVLGSDHAPHTLEEKAKPYPDSPSGMTGVQTLVPTLLDHVNSGRLTLQRLVDLTSAGPARLFQIAGKGRIARGYDADFTVVDLNRVETISNSWIASRCGWTPYDGKTVKGWPVGTFVRGARVMWEGEILTPATGRAVRFLEAL</sequence>
<proteinExistence type="inferred from homology"/>